<dbReference type="PRINTS" id="PR01873">
    <property type="entry name" value="CYTCOXIDASE4"/>
</dbReference>
<reference evidence="14" key="3">
    <citation type="submission" date="2025-09" db="UniProtKB">
        <authorList>
            <consortium name="Ensembl"/>
        </authorList>
    </citation>
    <scope>IDENTIFICATION</scope>
    <source>
        <strain evidence="14">Thoroughbred</strain>
    </source>
</reference>
<feature type="compositionally biased region" description="Gly residues" evidence="12">
    <location>
        <begin position="139"/>
        <end position="148"/>
    </location>
</feature>
<comment type="subcellular location">
    <subcellularLocation>
        <location evidence="1">Mitochondrion inner membrane</location>
        <topology evidence="1">Single-pass membrane protein</topology>
    </subcellularLocation>
</comment>
<dbReference type="SUPFAM" id="SSF81406">
    <property type="entry name" value="Mitochondrial cytochrome c oxidase subunit IV"/>
    <property type="match status" value="1"/>
</dbReference>
<dbReference type="FunFam" id="1.10.442.10:FF:000001">
    <property type="entry name" value="Cytochrome c oxidase subunit 4 isoform 1"/>
    <property type="match status" value="1"/>
</dbReference>
<dbReference type="HOGENOM" id="CLU_117340_1_0_1"/>
<name>F6ZKC8_HORSE</name>
<keyword evidence="7 13" id="KW-1133">Transmembrane helix</keyword>
<dbReference type="PANTHER" id="PTHR10707">
    <property type="entry name" value="CYTOCHROME C OXIDASE SUBUNIT IV"/>
    <property type="match status" value="1"/>
</dbReference>
<dbReference type="AlphaFoldDB" id="F6ZKC8"/>
<evidence type="ECO:0000256" key="9">
    <source>
        <dbReference type="ARBA" id="ARBA00023136"/>
    </source>
</evidence>
<dbReference type="Pfam" id="PF02936">
    <property type="entry name" value="COX4"/>
    <property type="match status" value="1"/>
</dbReference>
<feature type="region of interest" description="Disordered" evidence="12">
    <location>
        <begin position="1"/>
        <end position="97"/>
    </location>
</feature>
<feature type="compositionally biased region" description="Low complexity" evidence="12">
    <location>
        <begin position="78"/>
        <end position="88"/>
    </location>
</feature>
<dbReference type="GeneTree" id="ENSGT00390000002407"/>
<reference evidence="14 15" key="1">
    <citation type="journal article" date="2009" name="Science">
        <title>Genome sequence, comparative analysis, and population genetics of the domestic horse.</title>
        <authorList>
            <consortium name="Broad Institute Genome Sequencing Platform"/>
            <consortium name="Broad Institute Whole Genome Assembly Team"/>
            <person name="Wade C.M."/>
            <person name="Giulotto E."/>
            <person name="Sigurdsson S."/>
            <person name="Zoli M."/>
            <person name="Gnerre S."/>
            <person name="Imsland F."/>
            <person name="Lear T.L."/>
            <person name="Adelson D.L."/>
            <person name="Bailey E."/>
            <person name="Bellone R.R."/>
            <person name="Bloecker H."/>
            <person name="Distl O."/>
            <person name="Edgar R.C."/>
            <person name="Garber M."/>
            <person name="Leeb T."/>
            <person name="Mauceli E."/>
            <person name="MacLeod J.N."/>
            <person name="Penedo M.C.T."/>
            <person name="Raison J.M."/>
            <person name="Sharpe T."/>
            <person name="Vogel J."/>
            <person name="Andersson L."/>
            <person name="Antczak D.F."/>
            <person name="Biagi T."/>
            <person name="Binns M.M."/>
            <person name="Chowdhary B.P."/>
            <person name="Coleman S.J."/>
            <person name="Della Valle G."/>
            <person name="Fryc S."/>
            <person name="Guerin G."/>
            <person name="Hasegawa T."/>
            <person name="Hill E.W."/>
            <person name="Jurka J."/>
            <person name="Kiialainen A."/>
            <person name="Lindgren G."/>
            <person name="Liu J."/>
            <person name="Magnani E."/>
            <person name="Mickelson J.R."/>
            <person name="Murray J."/>
            <person name="Nergadze S.G."/>
            <person name="Onofrio R."/>
            <person name="Pedroni S."/>
            <person name="Piras M.F."/>
            <person name="Raudsepp T."/>
            <person name="Rocchi M."/>
            <person name="Roeed K.H."/>
            <person name="Ryder O.A."/>
            <person name="Searle S."/>
            <person name="Skow L."/>
            <person name="Swinburne J.E."/>
            <person name="Syvaenen A.C."/>
            <person name="Tozaki T."/>
            <person name="Valberg S.J."/>
            <person name="Vaudin M."/>
            <person name="White J.R."/>
            <person name="Zody M.C."/>
            <person name="Lander E.S."/>
            <person name="Lindblad-Toh K."/>
        </authorList>
    </citation>
    <scope>NUCLEOTIDE SEQUENCE [LARGE SCALE GENOMIC DNA]</scope>
    <source>
        <strain evidence="14 15">Thoroughbred</strain>
    </source>
</reference>
<keyword evidence="17" id="KW-1267">Proteomics identification</keyword>
<dbReference type="Ensembl" id="ENSECAT00000012285.4">
    <property type="protein sequence ID" value="ENSECAP00000009694.4"/>
    <property type="gene ID" value="ENSECAG00000011722.4"/>
</dbReference>
<dbReference type="VGNC" id="VGNC:16801">
    <property type="gene designation" value="COX4I1"/>
</dbReference>
<evidence type="ECO:0000256" key="13">
    <source>
        <dbReference type="SAM" id="Phobius"/>
    </source>
</evidence>
<organism evidence="14 15">
    <name type="scientific">Equus caballus</name>
    <name type="common">Horse</name>
    <dbReference type="NCBI Taxonomy" id="9796"/>
    <lineage>
        <taxon>Eukaryota</taxon>
        <taxon>Metazoa</taxon>
        <taxon>Chordata</taxon>
        <taxon>Craniata</taxon>
        <taxon>Vertebrata</taxon>
        <taxon>Euteleostomi</taxon>
        <taxon>Mammalia</taxon>
        <taxon>Eutheria</taxon>
        <taxon>Laurasiatheria</taxon>
        <taxon>Perissodactyla</taxon>
        <taxon>Equidae</taxon>
        <taxon>Equus</taxon>
    </lineage>
</organism>
<comment type="similarity">
    <text evidence="3">Belongs to the cytochrome c oxidase IV family.</text>
</comment>
<sequence>MLSPGGPRRPRAPTEARPRCPAARSLRGEGRRVGGCVARPSGGRRPRPARLGPSDARSGPEEADAAASRSTRGPRQAPPESGASAPAGKQPDPAFYDVRDAPSLPLGDLRRGRARGGVRLNPVVLRGGPRSLPVAGNRGVEGGRGGRGGQRRCGGRMLATRVFSLIGKRAISTSVCVRAHGSVVKSEDFALPSYVDRRDYPLPDVAHVKSLSASQKALKEKEKAPWSSLSIEEKVELYRIKFNESFAEMNRGTNEWKTVVGAAMFFIGFTALLLIWEKHYVYGPVPHTFEEEWVAKQTKRMLDMKVSPIQGFSAKWDYDKNEWKK</sequence>
<dbReference type="InterPro" id="IPR036639">
    <property type="entry name" value="Cyt_c_oxidase_su4_sf"/>
</dbReference>
<evidence type="ECO:0000313" key="15">
    <source>
        <dbReference type="Proteomes" id="UP000002281"/>
    </source>
</evidence>
<dbReference type="CDD" id="cd00922">
    <property type="entry name" value="Cyt_c_Oxidase_IV"/>
    <property type="match status" value="1"/>
</dbReference>
<evidence type="ECO:0000256" key="1">
    <source>
        <dbReference type="ARBA" id="ARBA00004434"/>
    </source>
</evidence>
<evidence type="ECO:0000256" key="8">
    <source>
        <dbReference type="ARBA" id="ARBA00023128"/>
    </source>
</evidence>
<protein>
    <recommendedName>
        <fullName evidence="4">Cytochrome c oxidase subunit 4 isoform 1, mitochondrial</fullName>
    </recommendedName>
    <alternativeName>
        <fullName evidence="10">Cytochrome c oxidase polypeptide IV</fullName>
    </alternativeName>
    <alternativeName>
        <fullName evidence="11">Cytochrome c oxidase subunit IV isoform 1</fullName>
    </alternativeName>
</protein>
<comment type="pathway">
    <text evidence="2">Energy metabolism; oxidative phosphorylation.</text>
</comment>
<accession>F6ZKC8</accession>
<evidence type="ECO:0000256" key="10">
    <source>
        <dbReference type="ARBA" id="ARBA00031366"/>
    </source>
</evidence>
<evidence type="ECO:0000256" key="11">
    <source>
        <dbReference type="ARBA" id="ARBA00031494"/>
    </source>
</evidence>
<dbReference type="InterPro" id="IPR013288">
    <property type="entry name" value="Cyt_c_oxidase_su4"/>
</dbReference>
<dbReference type="STRING" id="9796.ENSECAP00000009694"/>
<dbReference type="PaxDb" id="9796-ENSECAP00000009694"/>
<dbReference type="Gene3D" id="1.10.442.10">
    <property type="entry name" value="Cytochrome c oxidase subunit IV"/>
    <property type="match status" value="1"/>
</dbReference>
<keyword evidence="5 13" id="KW-0812">Transmembrane</keyword>
<proteinExistence type="evidence at protein level"/>
<evidence type="ECO:0000256" key="3">
    <source>
        <dbReference type="ARBA" id="ARBA00008135"/>
    </source>
</evidence>
<feature type="transmembrane region" description="Helical" evidence="13">
    <location>
        <begin position="258"/>
        <end position="276"/>
    </location>
</feature>
<evidence type="ECO:0000256" key="7">
    <source>
        <dbReference type="ARBA" id="ARBA00022989"/>
    </source>
</evidence>
<dbReference type="InterPro" id="IPR004203">
    <property type="entry name" value="Cyt_c_oxidase_su4_fam"/>
</dbReference>
<evidence type="ECO:0000256" key="6">
    <source>
        <dbReference type="ARBA" id="ARBA00022792"/>
    </source>
</evidence>
<dbReference type="GO" id="GO:0045277">
    <property type="term" value="C:respiratory chain complex IV"/>
    <property type="evidence" value="ECO:0000318"/>
    <property type="project" value="GO_Central"/>
</dbReference>
<dbReference type="GO" id="GO:0005743">
    <property type="term" value="C:mitochondrial inner membrane"/>
    <property type="evidence" value="ECO:0007669"/>
    <property type="project" value="UniProtKB-SubCell"/>
</dbReference>
<gene>
    <name evidence="16" type="primary">COX4I1</name>
</gene>
<evidence type="ECO:0000313" key="16">
    <source>
        <dbReference type="VGNC" id="VGNC:16801"/>
    </source>
</evidence>
<dbReference type="Bgee" id="ENSECAG00000011722">
    <property type="expression patterns" value="Expressed in gluteus medius and 23 other cell types or tissues"/>
</dbReference>
<dbReference type="Proteomes" id="UP000002281">
    <property type="component" value="Chromosome 3"/>
</dbReference>
<keyword evidence="9 13" id="KW-0472">Membrane</keyword>
<evidence type="ECO:0000313" key="14">
    <source>
        <dbReference type="Ensembl" id="ENSECAP00000009694.4"/>
    </source>
</evidence>
<reference evidence="14" key="2">
    <citation type="submission" date="2025-08" db="UniProtKB">
        <authorList>
            <consortium name="Ensembl"/>
        </authorList>
    </citation>
    <scope>IDENTIFICATION</scope>
    <source>
        <strain evidence="14">Thoroughbred</strain>
    </source>
</reference>
<keyword evidence="15" id="KW-1185">Reference proteome</keyword>
<evidence type="ECO:0000256" key="2">
    <source>
        <dbReference type="ARBA" id="ARBA00004673"/>
    </source>
</evidence>
<dbReference type="FunCoup" id="F6ZKC8">
    <property type="interactions" value="1419"/>
</dbReference>
<dbReference type="PANTHER" id="PTHR10707:SF12">
    <property type="entry name" value="CYTOCHROME C OXIDASE SUBUNIT 4 ISOFORM 1, MITOCHONDRIAL"/>
    <property type="match status" value="1"/>
</dbReference>
<evidence type="ECO:0000256" key="5">
    <source>
        <dbReference type="ARBA" id="ARBA00022692"/>
    </source>
</evidence>
<evidence type="ECO:0000256" key="4">
    <source>
        <dbReference type="ARBA" id="ARBA00019419"/>
    </source>
</evidence>
<keyword evidence="8" id="KW-0496">Mitochondrion</keyword>
<feature type="region of interest" description="Disordered" evidence="12">
    <location>
        <begin position="129"/>
        <end position="152"/>
    </location>
</feature>
<dbReference type="UniPathway" id="UPA00705"/>
<dbReference type="InParanoid" id="F6ZKC8"/>
<keyword evidence="6" id="KW-0999">Mitochondrion inner membrane</keyword>
<dbReference type="GO" id="GO:0006123">
    <property type="term" value="P:mitochondrial electron transport, cytochrome c to oxygen"/>
    <property type="evidence" value="ECO:0000318"/>
    <property type="project" value="GO_Central"/>
</dbReference>
<evidence type="ECO:0007829" key="17">
    <source>
        <dbReference type="PeptideAtlas" id="F6ZKC8"/>
    </source>
</evidence>
<evidence type="ECO:0000256" key="12">
    <source>
        <dbReference type="SAM" id="MobiDB-lite"/>
    </source>
</evidence>